<evidence type="ECO:0000313" key="3">
    <source>
        <dbReference type="Proteomes" id="UP000218627"/>
    </source>
</evidence>
<dbReference type="PANTHER" id="PTHR30050:SF4">
    <property type="entry name" value="ATP-BINDING PROTEIN RV3427C IN INSERTION SEQUENCE-RELATED"/>
    <property type="match status" value="1"/>
</dbReference>
<sequence length="218" mass="24958">MAEDCPACGGTGFVDKGHSVELCSCRFQSVDIAKYLHIPPRFSAVEFENYVPISPSQSQALKTCISYAYSFEPTEGKGLTLLGPPHMGKTHLAVCVLKTVYRNKRIRGLFFDTKDMLFKLKSVMEDNGRYTKFMNLLLRIPLLVLDDLGSERLSDWQREMITHIISYRYNYMKSTIITTNYALRKLDEKEVAKTIEDRLSEAVVSKIYQMNTTLYLLP</sequence>
<accession>A0A285NZ10</accession>
<dbReference type="Gene3D" id="3.40.50.300">
    <property type="entry name" value="P-loop containing nucleotide triphosphate hydrolases"/>
    <property type="match status" value="1"/>
</dbReference>
<dbReference type="InterPro" id="IPR027417">
    <property type="entry name" value="P-loop_NTPase"/>
</dbReference>
<evidence type="ECO:0000313" key="2">
    <source>
        <dbReference type="EMBL" id="SNZ14710.1"/>
    </source>
</evidence>
<dbReference type="EMBL" id="OBEN01000006">
    <property type="protein sequence ID" value="SNZ14710.1"/>
    <property type="molecule type" value="Genomic_DNA"/>
</dbReference>
<dbReference type="AlphaFoldDB" id="A0A285NZ10"/>
<proteinExistence type="predicted"/>
<dbReference type="RefSeq" id="WP_096602337.1">
    <property type="nucleotide sequence ID" value="NZ_OBEN01000006.1"/>
</dbReference>
<gene>
    <name evidence="2" type="ORF">SAMN06265353_1175</name>
</gene>
<dbReference type="InterPro" id="IPR002611">
    <property type="entry name" value="IstB_ATP-bd"/>
</dbReference>
<organism evidence="2 3">
    <name type="scientific">Hydrogenobacter hydrogenophilus</name>
    <dbReference type="NCBI Taxonomy" id="35835"/>
    <lineage>
        <taxon>Bacteria</taxon>
        <taxon>Pseudomonadati</taxon>
        <taxon>Aquificota</taxon>
        <taxon>Aquificia</taxon>
        <taxon>Aquificales</taxon>
        <taxon>Aquificaceae</taxon>
        <taxon>Hydrogenobacter</taxon>
    </lineage>
</organism>
<dbReference type="GO" id="GO:0006260">
    <property type="term" value="P:DNA replication"/>
    <property type="evidence" value="ECO:0007669"/>
    <property type="project" value="TreeGrafter"/>
</dbReference>
<dbReference type="OrthoDB" id="9776217at2"/>
<feature type="domain" description="IstB-like ATP-binding" evidence="1">
    <location>
        <begin position="77"/>
        <end position="199"/>
    </location>
</feature>
<dbReference type="Pfam" id="PF01695">
    <property type="entry name" value="IstB_IS21"/>
    <property type="match status" value="1"/>
</dbReference>
<dbReference type="PANTHER" id="PTHR30050">
    <property type="entry name" value="CHROMOSOMAL REPLICATION INITIATOR PROTEIN DNAA"/>
    <property type="match status" value="1"/>
</dbReference>
<reference evidence="3" key="1">
    <citation type="submission" date="2017-09" db="EMBL/GenBank/DDBJ databases">
        <authorList>
            <person name="Varghese N."/>
            <person name="Submissions S."/>
        </authorList>
    </citation>
    <scope>NUCLEOTIDE SEQUENCE [LARGE SCALE GENOMIC DNA]</scope>
    <source>
        <strain evidence="3">DSM 2913</strain>
    </source>
</reference>
<dbReference type="GO" id="GO:0005524">
    <property type="term" value="F:ATP binding"/>
    <property type="evidence" value="ECO:0007669"/>
    <property type="project" value="InterPro"/>
</dbReference>
<protein>
    <submittedName>
        <fullName evidence="2">DNA replication protein DnaC</fullName>
    </submittedName>
</protein>
<dbReference type="SUPFAM" id="SSF52540">
    <property type="entry name" value="P-loop containing nucleoside triphosphate hydrolases"/>
    <property type="match status" value="1"/>
</dbReference>
<keyword evidence="3" id="KW-1185">Reference proteome</keyword>
<dbReference type="Proteomes" id="UP000218627">
    <property type="component" value="Unassembled WGS sequence"/>
</dbReference>
<evidence type="ECO:0000259" key="1">
    <source>
        <dbReference type="Pfam" id="PF01695"/>
    </source>
</evidence>
<name>A0A285NZ10_9AQUI</name>